<feature type="compositionally biased region" description="Polar residues" evidence="7">
    <location>
        <begin position="195"/>
        <end position="206"/>
    </location>
</feature>
<dbReference type="InterPro" id="IPR018996">
    <property type="entry name" value="Man1/Src1-like_C"/>
</dbReference>
<dbReference type="InterPro" id="IPR041885">
    <property type="entry name" value="MAN1_winged_helix_dom"/>
</dbReference>
<feature type="region of interest" description="Disordered" evidence="7">
    <location>
        <begin position="114"/>
        <end position="219"/>
    </location>
</feature>
<keyword evidence="3 8" id="KW-0812">Transmembrane</keyword>
<organism evidence="11 12">
    <name type="scientific">Naumovozyma castellii</name>
    <name type="common">Yeast</name>
    <name type="synonym">Saccharomyces castellii</name>
    <dbReference type="NCBI Taxonomy" id="27288"/>
    <lineage>
        <taxon>Eukaryota</taxon>
        <taxon>Fungi</taxon>
        <taxon>Dikarya</taxon>
        <taxon>Ascomycota</taxon>
        <taxon>Saccharomycotina</taxon>
        <taxon>Saccharomycetes</taxon>
        <taxon>Saccharomycetales</taxon>
        <taxon>Saccharomycetaceae</taxon>
        <taxon>Naumovozyma</taxon>
    </lineage>
</organism>
<dbReference type="PANTHER" id="PTHR47808">
    <property type="entry name" value="INNER NUCLEAR MEMBRANE PROTEIN HEH2-RELATED"/>
    <property type="match status" value="1"/>
</dbReference>
<dbReference type="InterPro" id="IPR036361">
    <property type="entry name" value="SAP_dom_sf"/>
</dbReference>
<evidence type="ECO:0008006" key="13">
    <source>
        <dbReference type="Google" id="ProtNLM"/>
    </source>
</evidence>
<dbReference type="InParanoid" id="G0VJB5"/>
<feature type="compositionally biased region" description="Low complexity" evidence="7">
    <location>
        <begin position="162"/>
        <end position="172"/>
    </location>
</feature>
<dbReference type="InterPro" id="IPR044780">
    <property type="entry name" value="Heh2/Src1"/>
</dbReference>
<keyword evidence="6" id="KW-0539">Nucleus</keyword>
<evidence type="ECO:0000313" key="11">
    <source>
        <dbReference type="EMBL" id="CCC71594.1"/>
    </source>
</evidence>
<keyword evidence="2" id="KW-0597">Phosphoprotein</keyword>
<dbReference type="GO" id="GO:0003682">
    <property type="term" value="F:chromatin binding"/>
    <property type="evidence" value="ECO:0007669"/>
    <property type="project" value="InterPro"/>
</dbReference>
<evidence type="ECO:0000256" key="4">
    <source>
        <dbReference type="ARBA" id="ARBA00022989"/>
    </source>
</evidence>
<dbReference type="GO" id="GO:0071763">
    <property type="term" value="P:nuclear membrane organization"/>
    <property type="evidence" value="ECO:0007669"/>
    <property type="project" value="TreeGrafter"/>
</dbReference>
<evidence type="ECO:0000256" key="5">
    <source>
        <dbReference type="ARBA" id="ARBA00023136"/>
    </source>
</evidence>
<evidence type="ECO:0000256" key="3">
    <source>
        <dbReference type="ARBA" id="ARBA00022692"/>
    </source>
</evidence>
<evidence type="ECO:0000259" key="9">
    <source>
        <dbReference type="Pfam" id="PF09402"/>
    </source>
</evidence>
<gene>
    <name evidence="11" type="primary">NCAS0H02840</name>
    <name evidence="11" type="ordered locus">NCAS_0H02840</name>
</gene>
<dbReference type="OMA" id="DIMKCWE"/>
<name>G0VJB5_NAUCA</name>
<dbReference type="HOGENOM" id="CLU_010838_0_0_1"/>
<keyword evidence="5 8" id="KW-0472">Membrane</keyword>
<dbReference type="Gene3D" id="1.10.720.30">
    <property type="entry name" value="SAP domain"/>
    <property type="match status" value="1"/>
</dbReference>
<dbReference type="GO" id="GO:0005637">
    <property type="term" value="C:nuclear inner membrane"/>
    <property type="evidence" value="ECO:0007669"/>
    <property type="project" value="UniProtKB-SubCell"/>
</dbReference>
<dbReference type="Pfam" id="PF09402">
    <property type="entry name" value="MSC"/>
    <property type="match status" value="1"/>
</dbReference>
<protein>
    <recommendedName>
        <fullName evidence="13">Man1/Src1 C-terminal domain-containing protein</fullName>
    </recommendedName>
</protein>
<dbReference type="Gene3D" id="1.10.10.1180">
    <property type="entry name" value="MAN1, winged-helix domain"/>
    <property type="match status" value="1"/>
</dbReference>
<evidence type="ECO:0000256" key="1">
    <source>
        <dbReference type="ARBA" id="ARBA00004540"/>
    </source>
</evidence>
<sequence>MNNEYEYLKPNFKFKSLTVSQLRRILVENNVPYHSRSKKSELMQLFKDAIVPQIPSLREKYLNVDSNTADIIRIPKRKKSFSALEETIEGSNESSGNNNVIGKKKATPMDIAFSSDSNSALSSESDSEFTKQIRRGEAVTPKSKKRKIEKQTGTPILDRVSSKSPSKTPNKSRTIETFDLSSSSPSPVALKDSSLYRNVSSSTQPPLRTPTKAAEFDFSQKRRTLSPDLDKLKVSAAFAQQLKKAVKENEKKSKVPSFASMKADSDSDSEIYSIFNEQDFDSIKTRRKALLGSDSDSDSEYEKAKRMVSGSVSNTDTKKSSHKNSKNNSNTSFENMPSFKSETSMSQKDIPSGTPQEIITILESSDEEEKNVKENIPTLVNAQKPIIPTTPHLPTKNGAYQTKEKTNTLQDKINGQEGASEPLVEEMVQDQIRPAQPVTEDELISEHDAMIQEDEITSEQDDIFEEDEAISEKNDIVNEEEEARASKDIGGETVETILELPLLAAKNPNEVILESSHIKNTVGKNVSPTETFQSRGHVELKTNRASASEQANIPSSSSDEELLEEIEEFEEQKTETKRPKSNMSDKIPRVKNNSNLKVTALPNAQKKHENKTEPTIQDESLTKKETFHVKFGRSDFINGLFRKCYWILKKLLTLTVLTFILFFGFWYREQKFQVGYCGTELRKPMHLPNGLKFQQLMQLDELLQENFRPQCVPCPDNAICYPYLKLKCKPKYRLVKPLLGLNGLLPLSDSCVRDDQREQLVSEAVRKSLDFLRSKNAQISCGDGNDDIKSGLNENELFQIFNEARAAWISDEEFNEIWDQVVSNLKNEPEIIYRQVSNTEFLIAKAYDDQHFTNNIITCSLQSSDSISRNAANVNFGSNDFQKQKGHIPKGDQQKEQGYFRSTSKKYISLRCKFEGEIHQNYQRYRYLIWVVVSILVLVKILERKLRNYYETKVKIINLTRKVINELKQVKKNGRSPKYLSSIQLRDIFLIEVVNLKEKNQLWKQIERKLENNNSNIKSSLLEVHGDIMKCWEWIGPLDDNISDKH</sequence>
<evidence type="ECO:0000259" key="10">
    <source>
        <dbReference type="Pfam" id="PF12949"/>
    </source>
</evidence>
<feature type="compositionally biased region" description="Basic and acidic residues" evidence="7">
    <location>
        <begin position="128"/>
        <end position="137"/>
    </location>
</feature>
<dbReference type="PANTHER" id="PTHR47808:SF2">
    <property type="entry name" value="LEM DOMAIN-CONTAINING PROTEIN 2"/>
    <property type="match status" value="1"/>
</dbReference>
<dbReference type="RefSeq" id="XP_003677941.1">
    <property type="nucleotide sequence ID" value="XM_003677893.1"/>
</dbReference>
<feature type="domain" description="HeH/LEM" evidence="10">
    <location>
        <begin position="15"/>
        <end position="48"/>
    </location>
</feature>
<dbReference type="GeneID" id="96905271"/>
<accession>G0VJB5</accession>
<dbReference type="FunCoup" id="G0VJB5">
    <property type="interactions" value="63"/>
</dbReference>
<dbReference type="GO" id="GO:0034399">
    <property type="term" value="C:nuclear periphery"/>
    <property type="evidence" value="ECO:0007669"/>
    <property type="project" value="TreeGrafter"/>
</dbReference>
<feature type="region of interest" description="Disordered" evidence="7">
    <location>
        <begin position="244"/>
        <end position="267"/>
    </location>
</feature>
<reference key="2">
    <citation type="submission" date="2011-08" db="EMBL/GenBank/DDBJ databases">
        <title>Genome sequence of Naumovozyma castellii.</title>
        <authorList>
            <person name="Gordon J.L."/>
            <person name="Armisen D."/>
            <person name="Proux-Wera E."/>
            <person name="OhEigeartaigh S.S."/>
            <person name="Byrne K.P."/>
            <person name="Wolfe K.H."/>
        </authorList>
    </citation>
    <scope>NUCLEOTIDE SEQUENCE</scope>
    <source>
        <strain>Type strain:CBS 4309</strain>
    </source>
</reference>
<dbReference type="eggNOG" id="ENOG502QVG5">
    <property type="taxonomic scope" value="Eukaryota"/>
</dbReference>
<dbReference type="EMBL" id="HE576759">
    <property type="protein sequence ID" value="CCC71594.1"/>
    <property type="molecule type" value="Genomic_DNA"/>
</dbReference>
<proteinExistence type="predicted"/>
<evidence type="ECO:0000256" key="8">
    <source>
        <dbReference type="SAM" id="Phobius"/>
    </source>
</evidence>
<dbReference type="OrthoDB" id="2503928at2759"/>
<dbReference type="Proteomes" id="UP000001640">
    <property type="component" value="Chromosome 8"/>
</dbReference>
<dbReference type="STRING" id="1064592.G0VJB5"/>
<evidence type="ECO:0000313" key="12">
    <source>
        <dbReference type="Proteomes" id="UP000001640"/>
    </source>
</evidence>
<feature type="compositionally biased region" description="Polar residues" evidence="7">
    <location>
        <begin position="333"/>
        <end position="357"/>
    </location>
</feature>
<dbReference type="Pfam" id="PF12949">
    <property type="entry name" value="HeH"/>
    <property type="match status" value="1"/>
</dbReference>
<feature type="region of interest" description="Disordered" evidence="7">
    <location>
        <begin position="291"/>
        <end position="372"/>
    </location>
</feature>
<comment type="subcellular location">
    <subcellularLocation>
        <location evidence="1">Nucleus inner membrane</location>
    </subcellularLocation>
</comment>
<feature type="compositionally biased region" description="Polar residues" evidence="7">
    <location>
        <begin position="543"/>
        <end position="554"/>
    </location>
</feature>
<evidence type="ECO:0000256" key="2">
    <source>
        <dbReference type="ARBA" id="ARBA00022553"/>
    </source>
</evidence>
<reference evidence="11 12" key="1">
    <citation type="journal article" date="2011" name="Proc. Natl. Acad. Sci. U.S.A.">
        <title>Evolutionary erosion of yeast sex chromosomes by mating-type switching accidents.</title>
        <authorList>
            <person name="Gordon J.L."/>
            <person name="Armisen D."/>
            <person name="Proux-Wera E."/>
            <person name="Oheigeartaigh S.S."/>
            <person name="Byrne K.P."/>
            <person name="Wolfe K.H."/>
        </authorList>
    </citation>
    <scope>NUCLEOTIDE SEQUENCE [LARGE SCALE GENOMIC DNA]</scope>
    <source>
        <strain evidence="12">ATCC 76901 / BCRC 22586 / CBS 4309 / NBRC 1992 / NRRL Y-12630</strain>
    </source>
</reference>
<dbReference type="KEGG" id="ncs:NCAS_0H02840"/>
<evidence type="ECO:0000256" key="6">
    <source>
        <dbReference type="ARBA" id="ARBA00023242"/>
    </source>
</evidence>
<keyword evidence="4 8" id="KW-1133">Transmembrane helix</keyword>
<dbReference type="GO" id="GO:0005783">
    <property type="term" value="C:endoplasmic reticulum"/>
    <property type="evidence" value="ECO:0007669"/>
    <property type="project" value="TreeGrafter"/>
</dbReference>
<feature type="compositionally biased region" description="Acidic residues" evidence="7">
    <location>
        <begin position="558"/>
        <end position="570"/>
    </location>
</feature>
<keyword evidence="12" id="KW-1185">Reference proteome</keyword>
<evidence type="ECO:0000256" key="7">
    <source>
        <dbReference type="SAM" id="MobiDB-lite"/>
    </source>
</evidence>
<dbReference type="AlphaFoldDB" id="G0VJB5"/>
<feature type="domain" description="Man1/Src1-like C-terminal" evidence="9">
    <location>
        <begin position="656"/>
        <end position="1037"/>
    </location>
</feature>
<feature type="transmembrane region" description="Helical" evidence="8">
    <location>
        <begin position="651"/>
        <end position="667"/>
    </location>
</feature>
<dbReference type="InterPro" id="IPR025856">
    <property type="entry name" value="HeH/LEM_domain"/>
</dbReference>
<feature type="compositionally biased region" description="Low complexity" evidence="7">
    <location>
        <begin position="114"/>
        <end position="124"/>
    </location>
</feature>
<feature type="region of interest" description="Disordered" evidence="7">
    <location>
        <begin position="534"/>
        <end position="589"/>
    </location>
</feature>
<dbReference type="CDD" id="cd12935">
    <property type="entry name" value="LEM_like"/>
    <property type="match status" value="1"/>
</dbReference>